<feature type="non-terminal residue" evidence="1">
    <location>
        <position position="26"/>
    </location>
</feature>
<protein>
    <submittedName>
        <fullName evidence="1">Uncharacterized protein</fullName>
    </submittedName>
</protein>
<accession>A0ABT9ZVI2</accession>
<proteinExistence type="predicted"/>
<gene>
    <name evidence="1" type="ORF">J2S74_002638</name>
</gene>
<evidence type="ECO:0000313" key="1">
    <source>
        <dbReference type="EMBL" id="MDQ0255256.1"/>
    </source>
</evidence>
<dbReference type="Proteomes" id="UP001230005">
    <property type="component" value="Unassembled WGS sequence"/>
</dbReference>
<reference evidence="1 2" key="1">
    <citation type="submission" date="2023-07" db="EMBL/GenBank/DDBJ databases">
        <title>Genomic Encyclopedia of Type Strains, Phase IV (KMG-IV): sequencing the most valuable type-strain genomes for metagenomic binning, comparative biology and taxonomic classification.</title>
        <authorList>
            <person name="Goeker M."/>
        </authorList>
    </citation>
    <scope>NUCLEOTIDE SEQUENCE [LARGE SCALE GENOMIC DNA]</scope>
    <source>
        <strain evidence="1 2">DSM 9768</strain>
    </source>
</reference>
<comment type="caution">
    <text evidence="1">The sequence shown here is derived from an EMBL/GenBank/DDBJ whole genome shotgun (WGS) entry which is preliminary data.</text>
</comment>
<sequence>MRLFKSKQGLRRSQFAKEIRGADLEK</sequence>
<keyword evidence="2" id="KW-1185">Reference proteome</keyword>
<evidence type="ECO:0000313" key="2">
    <source>
        <dbReference type="Proteomes" id="UP001230005"/>
    </source>
</evidence>
<name>A0ABT9ZVI2_9BACI</name>
<dbReference type="EMBL" id="JAUSUG010000009">
    <property type="protein sequence ID" value="MDQ0255256.1"/>
    <property type="molecule type" value="Genomic_DNA"/>
</dbReference>
<organism evidence="1 2">
    <name type="scientific">Evansella vedderi</name>
    <dbReference type="NCBI Taxonomy" id="38282"/>
    <lineage>
        <taxon>Bacteria</taxon>
        <taxon>Bacillati</taxon>
        <taxon>Bacillota</taxon>
        <taxon>Bacilli</taxon>
        <taxon>Bacillales</taxon>
        <taxon>Bacillaceae</taxon>
        <taxon>Evansella</taxon>
    </lineage>
</organism>